<sequence>MKQFIHIVLLSVLFSGALQAQRSGESRKRGGFSLSGLSSPTSMPADSIVSDSTRLNSKRITAFRLTDKIGDTYIAPMDTNRMNYYNSTLVEDKSVAIGYLGNLGSPLQSKIFSERKEERDFIFADAYDYYLTTPTNANFFDTKIPYSNLMYTTMGGSTQKEEQLKGTLTSNFGKKVNVGADLDYIYGRGYYNSNGTKLLSYRLFGNYISDRYQMYAYLANSNFVNFENGGITNDRYITNPDDYTDGRRVTDTKNIPVRYSNTWNRVRGKQFFVSHRYNLGFMRTTEGTDEDGDPKEVFVPVSSIIHTLEYKDNRRRFITHDAAGVDSSYVNNYIEGSVNDTTSYWSIKNTFALSLREGFQDWAKFGLTAFINIDKSRYRLMDSIPRNKYIYDEVSTFVGGELSKRQGSILTYVARGELGIVGPDAGEFRLTGELKSSFPLFRKEASIKAVGYIKNLTPAFYQRHYHSKYFWWDYKLKNIQRVYAGAEVNLESTRTNLSAGVESIQNYVYFNTQGTPDQFESNLQVITARLKQDFRFGAFNWENEAVYQLSSEKKILPLPQLSLYSNMYLGVKLAKVLTLQLGADVHYHTSYYAPYYQPATQQFQLQEEVEVGNYPLINAYANLHLKQARFFVMFYNVGSKFVDPEYFSLPHYPLNPMSMKMGISVTFND</sequence>
<gene>
    <name evidence="2" type="ORF">SAMN05660349_01732</name>
</gene>
<evidence type="ECO:0000313" key="3">
    <source>
        <dbReference type="Proteomes" id="UP000190852"/>
    </source>
</evidence>
<organism evidence="2 3">
    <name type="scientific">Parabacteroides chartae</name>
    <dbReference type="NCBI Taxonomy" id="1037355"/>
    <lineage>
        <taxon>Bacteria</taxon>
        <taxon>Pseudomonadati</taxon>
        <taxon>Bacteroidota</taxon>
        <taxon>Bacteroidia</taxon>
        <taxon>Bacteroidales</taxon>
        <taxon>Tannerellaceae</taxon>
        <taxon>Parabacteroides</taxon>
    </lineage>
</organism>
<dbReference type="RefSeq" id="WP_079683269.1">
    <property type="nucleotide sequence ID" value="NZ_FUYQ01000010.1"/>
</dbReference>
<proteinExistence type="predicted"/>
<keyword evidence="3" id="KW-1185">Reference proteome</keyword>
<dbReference type="Proteomes" id="UP000190852">
    <property type="component" value="Unassembled WGS sequence"/>
</dbReference>
<dbReference type="InterPro" id="IPR025631">
    <property type="entry name" value="Porin_10"/>
</dbReference>
<keyword evidence="1" id="KW-0732">Signal</keyword>
<dbReference type="Pfam" id="PF14121">
    <property type="entry name" value="Porin_10"/>
    <property type="match status" value="1"/>
</dbReference>
<name>A0A1T5C6D2_9BACT</name>
<reference evidence="3" key="1">
    <citation type="submission" date="2017-02" db="EMBL/GenBank/DDBJ databases">
        <authorList>
            <person name="Varghese N."/>
            <person name="Submissions S."/>
        </authorList>
    </citation>
    <scope>NUCLEOTIDE SEQUENCE [LARGE SCALE GENOMIC DNA]</scope>
    <source>
        <strain evidence="3">DSM 24967</strain>
    </source>
</reference>
<dbReference type="AlphaFoldDB" id="A0A1T5C6D2"/>
<feature type="chain" id="PRO_5012978972" evidence="1">
    <location>
        <begin position="21"/>
        <end position="669"/>
    </location>
</feature>
<dbReference type="EMBL" id="FUYQ01000010">
    <property type="protein sequence ID" value="SKB55058.1"/>
    <property type="molecule type" value="Genomic_DNA"/>
</dbReference>
<accession>A0A1T5C6D2</accession>
<protein>
    <submittedName>
        <fullName evidence="2">Putative porin</fullName>
    </submittedName>
</protein>
<feature type="signal peptide" evidence="1">
    <location>
        <begin position="1"/>
        <end position="20"/>
    </location>
</feature>
<evidence type="ECO:0000313" key="2">
    <source>
        <dbReference type="EMBL" id="SKB55058.1"/>
    </source>
</evidence>
<evidence type="ECO:0000256" key="1">
    <source>
        <dbReference type="SAM" id="SignalP"/>
    </source>
</evidence>